<evidence type="ECO:0000313" key="5">
    <source>
        <dbReference type="Proteomes" id="UP000342300"/>
    </source>
</evidence>
<proteinExistence type="inferred from homology"/>
<gene>
    <name evidence="4" type="ORF">CRU78_07205</name>
</gene>
<dbReference type="AlphaFoldDB" id="A0A6A7RRY5"/>
<dbReference type="InterPro" id="IPR003719">
    <property type="entry name" value="Phenazine_PhzF-like"/>
</dbReference>
<comment type="caution">
    <text evidence="4">The sequence shown here is derived from an EMBL/GenBank/DDBJ whole genome shotgun (WGS) entry which is preliminary data.</text>
</comment>
<dbReference type="Proteomes" id="UP000342300">
    <property type="component" value="Unassembled WGS sequence"/>
</dbReference>
<dbReference type="GO" id="GO:0005737">
    <property type="term" value="C:cytoplasm"/>
    <property type="evidence" value="ECO:0007669"/>
    <property type="project" value="TreeGrafter"/>
</dbReference>
<comment type="similarity">
    <text evidence="1">Belongs to the PhzF family.</text>
</comment>
<keyword evidence="2 4" id="KW-0413">Isomerase</keyword>
<dbReference type="GO" id="GO:0016853">
    <property type="term" value="F:isomerase activity"/>
    <property type="evidence" value="ECO:0007669"/>
    <property type="project" value="UniProtKB-KW"/>
</dbReference>
<evidence type="ECO:0000256" key="1">
    <source>
        <dbReference type="ARBA" id="ARBA00008270"/>
    </source>
</evidence>
<dbReference type="Gene3D" id="3.10.310.10">
    <property type="entry name" value="Diaminopimelate Epimerase, Chain A, domain 1"/>
    <property type="match status" value="2"/>
</dbReference>
<dbReference type="PIRSF" id="PIRSF016184">
    <property type="entry name" value="PhzC_PhzF"/>
    <property type="match status" value="1"/>
</dbReference>
<dbReference type="PANTHER" id="PTHR13774">
    <property type="entry name" value="PHENAZINE BIOSYNTHESIS PROTEIN"/>
    <property type="match status" value="1"/>
</dbReference>
<dbReference type="PANTHER" id="PTHR13774:SF17">
    <property type="entry name" value="PHENAZINE BIOSYNTHESIS-LIKE DOMAIN-CONTAINING PROTEIN"/>
    <property type="match status" value="1"/>
</dbReference>
<dbReference type="NCBIfam" id="TIGR00654">
    <property type="entry name" value="PhzF_family"/>
    <property type="match status" value="1"/>
</dbReference>
<feature type="active site" evidence="3">
    <location>
        <position position="46"/>
    </location>
</feature>
<dbReference type="SUPFAM" id="SSF54506">
    <property type="entry name" value="Diaminopimelate epimerase-like"/>
    <property type="match status" value="1"/>
</dbReference>
<organism evidence="4 5">
    <name type="scientific">Candidatus Accumulibacter phosphatis</name>
    <dbReference type="NCBI Taxonomy" id="327160"/>
    <lineage>
        <taxon>Bacteria</taxon>
        <taxon>Pseudomonadati</taxon>
        <taxon>Pseudomonadota</taxon>
        <taxon>Betaproteobacteria</taxon>
        <taxon>Candidatus Accumulibacter</taxon>
    </lineage>
</organism>
<dbReference type="Pfam" id="PF02567">
    <property type="entry name" value="PhzC-PhzF"/>
    <property type="match status" value="1"/>
</dbReference>
<dbReference type="EMBL" id="PDHS01000155">
    <property type="protein sequence ID" value="MQM30327.1"/>
    <property type="molecule type" value="Genomic_DNA"/>
</dbReference>
<evidence type="ECO:0000256" key="2">
    <source>
        <dbReference type="ARBA" id="ARBA00023235"/>
    </source>
</evidence>
<protein>
    <submittedName>
        <fullName evidence="4">Isomerase</fullName>
    </submittedName>
</protein>
<reference evidence="4 5" key="1">
    <citation type="submission" date="2017-09" db="EMBL/GenBank/DDBJ databases">
        <title>Metagenomic Analysis Reveals Denitrifying Candidatus Accumulibacter and Flanking Population as a Source of N2O.</title>
        <authorList>
            <person name="Gao H."/>
            <person name="Mao Y."/>
            <person name="Zhao X."/>
            <person name="Liu W.-T."/>
            <person name="Zhang T."/>
            <person name="Wells G."/>
        </authorList>
    </citation>
    <scope>NUCLEOTIDE SEQUENCE [LARGE SCALE GENOMIC DNA]</scope>
    <source>
        <strain evidence="4">CANDO_2_IC</strain>
    </source>
</reference>
<name>A0A6A7RRY5_9PROT</name>
<accession>A0A6A7RRY5</accession>
<evidence type="ECO:0000256" key="3">
    <source>
        <dbReference type="PIRSR" id="PIRSR016184-1"/>
    </source>
</evidence>
<sequence length="265" mass="28368">MRLKQYQVDAFASRVFEGNPAAVCALESWLDDALMQAIAEENNLAETAFFVAAGEGFELRWFTPVAEVDLCGHATLAAAHVLFEHLGYAQPVITFSTRSGDLRVQRQGPQLAMDFPAIPATACAAPEALVAGLGRQPLEVLAADDYLAVFASEAEVRAITPNHGWLSQLDLRGVIVSAPGDAVDFVSRFFAPKYGIPEDPVTGSAHCILTPYWAARLGKDGAKTNLSARQVSKRGGNLGCTLQGERVVLSGSAITVMECELRFAT</sequence>
<evidence type="ECO:0000313" key="4">
    <source>
        <dbReference type="EMBL" id="MQM30327.1"/>
    </source>
</evidence>